<accession>A0A0F8WZN2</accession>
<proteinExistence type="predicted"/>
<gene>
    <name evidence="2" type="ORF">LCGC14_3005470</name>
</gene>
<dbReference type="EMBL" id="LAZR01062046">
    <property type="protein sequence ID" value="KKK62327.1"/>
    <property type="molecule type" value="Genomic_DNA"/>
</dbReference>
<name>A0A0F8WZN2_9ZZZZ</name>
<evidence type="ECO:0000256" key="1">
    <source>
        <dbReference type="SAM" id="MobiDB-lite"/>
    </source>
</evidence>
<reference evidence="2" key="1">
    <citation type="journal article" date="2015" name="Nature">
        <title>Complex archaea that bridge the gap between prokaryotes and eukaryotes.</title>
        <authorList>
            <person name="Spang A."/>
            <person name="Saw J.H."/>
            <person name="Jorgensen S.L."/>
            <person name="Zaremba-Niedzwiedzka K."/>
            <person name="Martijn J."/>
            <person name="Lind A.E."/>
            <person name="van Eijk R."/>
            <person name="Schleper C."/>
            <person name="Guy L."/>
            <person name="Ettema T.J."/>
        </authorList>
    </citation>
    <scope>NUCLEOTIDE SEQUENCE</scope>
</reference>
<feature type="non-terminal residue" evidence="2">
    <location>
        <position position="60"/>
    </location>
</feature>
<dbReference type="AlphaFoldDB" id="A0A0F8WZN2"/>
<protein>
    <submittedName>
        <fullName evidence="2">Uncharacterized protein</fullName>
    </submittedName>
</protein>
<comment type="caution">
    <text evidence="2">The sequence shown here is derived from an EMBL/GenBank/DDBJ whole genome shotgun (WGS) entry which is preliminary data.</text>
</comment>
<feature type="region of interest" description="Disordered" evidence="1">
    <location>
        <begin position="1"/>
        <end position="48"/>
    </location>
</feature>
<organism evidence="2">
    <name type="scientific">marine sediment metagenome</name>
    <dbReference type="NCBI Taxonomy" id="412755"/>
    <lineage>
        <taxon>unclassified sequences</taxon>
        <taxon>metagenomes</taxon>
        <taxon>ecological metagenomes</taxon>
    </lineage>
</organism>
<sequence length="60" mass="6423">MAKTPKNAPPATEKVGNKGNGKPKVPKVPRKVSYAGDAGEKQTIPPEKSLRARCIVLLQK</sequence>
<evidence type="ECO:0000313" key="2">
    <source>
        <dbReference type="EMBL" id="KKK62327.1"/>
    </source>
</evidence>